<dbReference type="RefSeq" id="WP_123718016.1">
    <property type="nucleotide sequence ID" value="NZ_MOAY01000081.1"/>
</dbReference>
<proteinExistence type="predicted"/>
<reference evidence="1 2" key="1">
    <citation type="submission" date="2016-10" db="EMBL/GenBank/DDBJ databases">
        <title>Comparative genome analysis of multiple Pseudomonas spp. focuses on biocontrol and plant growth promoting traits.</title>
        <authorList>
            <person name="Tao X.-Y."/>
            <person name="Taylor C.G."/>
        </authorList>
    </citation>
    <scope>NUCLEOTIDE SEQUENCE [LARGE SCALE GENOMIC DNA]</scope>
    <source>
        <strain evidence="1 2">29G9</strain>
    </source>
</reference>
<dbReference type="EMBL" id="MOAY01000081">
    <property type="protein sequence ID" value="ROM33629.1"/>
    <property type="molecule type" value="Genomic_DNA"/>
</dbReference>
<evidence type="ECO:0000313" key="1">
    <source>
        <dbReference type="EMBL" id="ROM33629.1"/>
    </source>
</evidence>
<name>A0A423EQN6_9PSED</name>
<dbReference type="AlphaFoldDB" id="A0A423EQN6"/>
<gene>
    <name evidence="1" type="ORF">BK648_22840</name>
</gene>
<evidence type="ECO:0000313" key="2">
    <source>
        <dbReference type="Proteomes" id="UP000284656"/>
    </source>
</evidence>
<sequence length="125" mass="13368">MEPLIHSIIGEFWNDGFVEALVPGNGSSLRVCVRVPNRANYSAYLQSADALLPALITDIGAVEAIAAKAAGSDFPAKVFDVWIAPDGSASYTCGFFGGVLEDEWVNVERSQEGVLTSLWGERSSM</sequence>
<protein>
    <submittedName>
        <fullName evidence="1">Uncharacterized protein</fullName>
    </submittedName>
</protein>
<organism evidence="1 2">
    <name type="scientific">Pseudomonas poae</name>
    <dbReference type="NCBI Taxonomy" id="200451"/>
    <lineage>
        <taxon>Bacteria</taxon>
        <taxon>Pseudomonadati</taxon>
        <taxon>Pseudomonadota</taxon>
        <taxon>Gammaproteobacteria</taxon>
        <taxon>Pseudomonadales</taxon>
        <taxon>Pseudomonadaceae</taxon>
        <taxon>Pseudomonas</taxon>
    </lineage>
</organism>
<dbReference type="Proteomes" id="UP000284656">
    <property type="component" value="Unassembled WGS sequence"/>
</dbReference>
<accession>A0A423EQN6</accession>
<comment type="caution">
    <text evidence="1">The sequence shown here is derived from an EMBL/GenBank/DDBJ whole genome shotgun (WGS) entry which is preliminary data.</text>
</comment>